<evidence type="ECO:0000313" key="3">
    <source>
        <dbReference type="Proteomes" id="UP000800235"/>
    </source>
</evidence>
<reference evidence="2" key="1">
    <citation type="journal article" date="2020" name="Stud. Mycol.">
        <title>101 Dothideomycetes genomes: a test case for predicting lifestyles and emergence of pathogens.</title>
        <authorList>
            <person name="Haridas S."/>
            <person name="Albert R."/>
            <person name="Binder M."/>
            <person name="Bloem J."/>
            <person name="Labutti K."/>
            <person name="Salamov A."/>
            <person name="Andreopoulos B."/>
            <person name="Baker S."/>
            <person name="Barry K."/>
            <person name="Bills G."/>
            <person name="Bluhm B."/>
            <person name="Cannon C."/>
            <person name="Castanera R."/>
            <person name="Culley D."/>
            <person name="Daum C."/>
            <person name="Ezra D."/>
            <person name="Gonzalez J."/>
            <person name="Henrissat B."/>
            <person name="Kuo A."/>
            <person name="Liang C."/>
            <person name="Lipzen A."/>
            <person name="Lutzoni F."/>
            <person name="Magnuson J."/>
            <person name="Mondo S."/>
            <person name="Nolan M."/>
            <person name="Ohm R."/>
            <person name="Pangilinan J."/>
            <person name="Park H.-J."/>
            <person name="Ramirez L."/>
            <person name="Alfaro M."/>
            <person name="Sun H."/>
            <person name="Tritt A."/>
            <person name="Yoshinaga Y."/>
            <person name="Zwiers L.-H."/>
            <person name="Turgeon B."/>
            <person name="Goodwin S."/>
            <person name="Spatafora J."/>
            <person name="Crous P."/>
            <person name="Grigoriev I."/>
        </authorList>
    </citation>
    <scope>NUCLEOTIDE SEQUENCE</scope>
    <source>
        <strain evidence="2">CBS 130266</strain>
    </source>
</reference>
<dbReference type="Proteomes" id="UP000800235">
    <property type="component" value="Unassembled WGS sequence"/>
</dbReference>
<evidence type="ECO:0000313" key="2">
    <source>
        <dbReference type="EMBL" id="KAF2418390.1"/>
    </source>
</evidence>
<protein>
    <recommendedName>
        <fullName evidence="1">DUF7582 domain-containing protein</fullName>
    </recommendedName>
</protein>
<dbReference type="Pfam" id="PF24483">
    <property type="entry name" value="DUF7582"/>
    <property type="match status" value="1"/>
</dbReference>
<dbReference type="InterPro" id="IPR056004">
    <property type="entry name" value="DUF7582"/>
</dbReference>
<sequence length="197" mass="22037">MGQYLDQRGVTATVMTVGGAVNTVYLRSRRSTHDVDFFLATPNAVEHTVVNEAARSAARNARSQRGQIGANWFNNATQLFMGPNIQAALAQGAIDQNAIVHQYRGSRGGIVVYAAPWAYAFCGKLNRLCETNYRPYDLDDAVSYLHQYLRSNRRRTVSAAEIKQWCRDFRKNVTDAILDQVNAQYDAVYGTQPISRP</sequence>
<dbReference type="EMBL" id="MU007129">
    <property type="protein sequence ID" value="KAF2418390.1"/>
    <property type="molecule type" value="Genomic_DNA"/>
</dbReference>
<name>A0A9P4NFC0_9PEZI</name>
<feature type="domain" description="DUF7582" evidence="1">
    <location>
        <begin position="64"/>
        <end position="191"/>
    </location>
</feature>
<organism evidence="2 3">
    <name type="scientific">Tothia fuscella</name>
    <dbReference type="NCBI Taxonomy" id="1048955"/>
    <lineage>
        <taxon>Eukaryota</taxon>
        <taxon>Fungi</taxon>
        <taxon>Dikarya</taxon>
        <taxon>Ascomycota</taxon>
        <taxon>Pezizomycotina</taxon>
        <taxon>Dothideomycetes</taxon>
        <taxon>Pleosporomycetidae</taxon>
        <taxon>Venturiales</taxon>
        <taxon>Cylindrosympodiaceae</taxon>
        <taxon>Tothia</taxon>
    </lineage>
</organism>
<gene>
    <name evidence="2" type="ORF">EJ08DRAFT_654328</name>
</gene>
<dbReference type="AlphaFoldDB" id="A0A9P4NFC0"/>
<dbReference type="OrthoDB" id="3348320at2759"/>
<comment type="caution">
    <text evidence="2">The sequence shown here is derived from an EMBL/GenBank/DDBJ whole genome shotgun (WGS) entry which is preliminary data.</text>
</comment>
<evidence type="ECO:0000259" key="1">
    <source>
        <dbReference type="Pfam" id="PF24483"/>
    </source>
</evidence>
<accession>A0A9P4NFC0</accession>
<proteinExistence type="predicted"/>
<keyword evidence="3" id="KW-1185">Reference proteome</keyword>